<reference evidence="1" key="1">
    <citation type="submission" date="2025-08" db="UniProtKB">
        <authorList>
            <consortium name="Ensembl"/>
        </authorList>
    </citation>
    <scope>IDENTIFICATION</scope>
</reference>
<evidence type="ECO:0000313" key="2">
    <source>
        <dbReference type="Proteomes" id="UP000264800"/>
    </source>
</evidence>
<protein>
    <submittedName>
        <fullName evidence="1">Uncharacterized protein</fullName>
    </submittedName>
</protein>
<dbReference type="AlphaFoldDB" id="A0A3Q3B0C2"/>
<dbReference type="GeneTree" id="ENSGT01030000235173"/>
<keyword evidence="2" id="KW-1185">Reference proteome</keyword>
<evidence type="ECO:0000313" key="1">
    <source>
        <dbReference type="Ensembl" id="ENSKMAP00000022325.1"/>
    </source>
</evidence>
<accession>A0A3Q3B0C2</accession>
<name>A0A3Q3B0C2_KRYMA</name>
<organism evidence="1 2">
    <name type="scientific">Kryptolebias marmoratus</name>
    <name type="common">Mangrove killifish</name>
    <name type="synonym">Rivulus marmoratus</name>
    <dbReference type="NCBI Taxonomy" id="37003"/>
    <lineage>
        <taxon>Eukaryota</taxon>
        <taxon>Metazoa</taxon>
        <taxon>Chordata</taxon>
        <taxon>Craniata</taxon>
        <taxon>Vertebrata</taxon>
        <taxon>Euteleostomi</taxon>
        <taxon>Actinopterygii</taxon>
        <taxon>Neopterygii</taxon>
        <taxon>Teleostei</taxon>
        <taxon>Neoteleostei</taxon>
        <taxon>Acanthomorphata</taxon>
        <taxon>Ovalentaria</taxon>
        <taxon>Atherinomorphae</taxon>
        <taxon>Cyprinodontiformes</taxon>
        <taxon>Rivulidae</taxon>
        <taxon>Kryptolebias</taxon>
    </lineage>
</organism>
<dbReference type="Proteomes" id="UP000264800">
    <property type="component" value="Unplaced"/>
</dbReference>
<reference evidence="1" key="2">
    <citation type="submission" date="2025-09" db="UniProtKB">
        <authorList>
            <consortium name="Ensembl"/>
        </authorList>
    </citation>
    <scope>IDENTIFICATION</scope>
</reference>
<proteinExistence type="predicted"/>
<dbReference type="Ensembl" id="ENSKMAT00000022610.1">
    <property type="protein sequence ID" value="ENSKMAP00000022325.1"/>
    <property type="gene ID" value="ENSKMAG00000016575.1"/>
</dbReference>
<sequence length="110" mass="12747">IFKAQWYNLSCSRGEKQTQKKELDRARNKTRVNIGAAFQRWKQLRVRKGFRTDAEVATFLLDRTECSQLQGLCGEEAFTPNYPSGPKVDLLHISDFSSVVFYSRIHVSFK</sequence>